<feature type="compositionally biased region" description="Polar residues" evidence="2">
    <location>
        <begin position="9"/>
        <end position="18"/>
    </location>
</feature>
<organism evidence="4">
    <name type="scientific">metagenome</name>
    <dbReference type="NCBI Taxonomy" id="256318"/>
    <lineage>
        <taxon>unclassified sequences</taxon>
        <taxon>metagenomes</taxon>
    </lineage>
</organism>
<dbReference type="AlphaFoldDB" id="A0A2P2C6Q3"/>
<feature type="compositionally biased region" description="Polar residues" evidence="2">
    <location>
        <begin position="25"/>
        <end position="38"/>
    </location>
</feature>
<protein>
    <submittedName>
        <fullName evidence="4">Uncharacterized protein</fullName>
    </submittedName>
</protein>
<feature type="transmembrane region" description="Helical" evidence="3">
    <location>
        <begin position="67"/>
        <end position="88"/>
    </location>
</feature>
<evidence type="ECO:0000256" key="3">
    <source>
        <dbReference type="SAM" id="Phobius"/>
    </source>
</evidence>
<feature type="coiled-coil region" evidence="1">
    <location>
        <begin position="92"/>
        <end position="140"/>
    </location>
</feature>
<keyword evidence="3" id="KW-1133">Transmembrane helix</keyword>
<evidence type="ECO:0000256" key="1">
    <source>
        <dbReference type="SAM" id="Coils"/>
    </source>
</evidence>
<name>A0A2P2C6Q3_9ZZZZ</name>
<keyword evidence="3" id="KW-0812">Transmembrane</keyword>
<accession>A0A2P2C6Q3</accession>
<gene>
    <name evidence="4" type="ORF">NOCA1130155</name>
</gene>
<dbReference type="EMBL" id="CZKB01000005">
    <property type="protein sequence ID" value="CUR57675.1"/>
    <property type="molecule type" value="Genomic_DNA"/>
</dbReference>
<evidence type="ECO:0000313" key="4">
    <source>
        <dbReference type="EMBL" id="CUR57675.1"/>
    </source>
</evidence>
<reference evidence="4" key="1">
    <citation type="submission" date="2015-08" db="EMBL/GenBank/DDBJ databases">
        <authorList>
            <person name="Babu N.S."/>
            <person name="Beckwith C.J."/>
            <person name="Beseler K.G."/>
            <person name="Brison A."/>
            <person name="Carone J.V."/>
            <person name="Caskin T.P."/>
            <person name="Diamond M."/>
            <person name="Durham M.E."/>
            <person name="Foxe J.M."/>
            <person name="Go M."/>
            <person name="Henderson B.A."/>
            <person name="Jones I.B."/>
            <person name="McGettigan J.A."/>
            <person name="Micheletti S.J."/>
            <person name="Nasrallah M.E."/>
            <person name="Ortiz D."/>
            <person name="Piller C.R."/>
            <person name="Privatt S.R."/>
            <person name="Schneider S.L."/>
            <person name="Sharp S."/>
            <person name="Smith T.C."/>
            <person name="Stanton J.D."/>
            <person name="Ullery H.E."/>
            <person name="Wilson R.J."/>
            <person name="Serrano M.G."/>
            <person name="Buck G."/>
            <person name="Lee V."/>
            <person name="Wang Y."/>
            <person name="Carvalho R."/>
            <person name="Voegtly L."/>
            <person name="Shi R."/>
            <person name="Duckworth R."/>
            <person name="Johnson A."/>
            <person name="Loviza R."/>
            <person name="Walstead R."/>
            <person name="Shah Z."/>
            <person name="Kiflezghi M."/>
            <person name="Wade K."/>
            <person name="Ball S.L."/>
            <person name="Bradley K.W."/>
            <person name="Asai D.J."/>
            <person name="Bowman C.A."/>
            <person name="Russell D.A."/>
            <person name="Pope W.H."/>
            <person name="Jacobs-Sera D."/>
            <person name="Hendrix R.W."/>
            <person name="Hatfull G.F."/>
        </authorList>
    </citation>
    <scope>NUCLEOTIDE SEQUENCE</scope>
</reference>
<evidence type="ECO:0000256" key="2">
    <source>
        <dbReference type="SAM" id="MobiDB-lite"/>
    </source>
</evidence>
<sequence length="187" mass="19139">MSDPYFTSHPESATNGTTPAGAPGMTQQRPFDQFSSPGQPAYGYNGSSYGPPQVPTTAGAGRQPRRLMAGLVVSTLVAVVGAGATVVFHGKLGDAETKVDGLTQSLDKANESVAAKQSEVESTEKELAAAQQQGEQLGAAFQVASACASGLGEAWDLILNDASGEEIIAAYEASVEACDQLADAQSE</sequence>
<keyword evidence="1" id="KW-0175">Coiled coil</keyword>
<proteinExistence type="predicted"/>
<feature type="region of interest" description="Disordered" evidence="2">
    <location>
        <begin position="1"/>
        <end position="61"/>
    </location>
</feature>
<keyword evidence="3" id="KW-0472">Membrane</keyword>